<evidence type="ECO:0000256" key="4">
    <source>
        <dbReference type="ARBA" id="ARBA00022771"/>
    </source>
</evidence>
<keyword evidence="7" id="KW-0539">Nucleus</keyword>
<keyword evidence="6" id="KW-0238">DNA-binding</keyword>
<dbReference type="PROSITE" id="PS50157">
    <property type="entry name" value="ZINC_FINGER_C2H2_2"/>
    <property type="match status" value="6"/>
</dbReference>
<dbReference type="GO" id="GO:0005634">
    <property type="term" value="C:nucleus"/>
    <property type="evidence" value="ECO:0007669"/>
    <property type="project" value="UniProtKB-SubCell"/>
</dbReference>
<dbReference type="SUPFAM" id="SSF57667">
    <property type="entry name" value="beta-beta-alpha zinc fingers"/>
    <property type="match status" value="5"/>
</dbReference>
<dbReference type="OrthoDB" id="6077919at2759"/>
<keyword evidence="4 8" id="KW-0863">Zinc-finger</keyword>
<reference evidence="10" key="1">
    <citation type="submission" date="2021-12" db="EMBL/GenBank/DDBJ databases">
        <authorList>
            <person name="King R."/>
        </authorList>
    </citation>
    <scope>NUCLEOTIDE SEQUENCE</scope>
</reference>
<dbReference type="SMART" id="SM00355">
    <property type="entry name" value="ZnF_C2H2"/>
    <property type="match status" value="10"/>
</dbReference>
<keyword evidence="11" id="KW-1185">Reference proteome</keyword>
<keyword evidence="2" id="KW-0479">Metal-binding</keyword>
<dbReference type="Proteomes" id="UP001153714">
    <property type="component" value="Chromosome 20"/>
</dbReference>
<name>A0A9N9R4W1_9NEOP</name>
<feature type="domain" description="C2H2-type" evidence="9">
    <location>
        <begin position="235"/>
        <end position="263"/>
    </location>
</feature>
<dbReference type="GO" id="GO:0000122">
    <property type="term" value="P:negative regulation of transcription by RNA polymerase II"/>
    <property type="evidence" value="ECO:0007669"/>
    <property type="project" value="UniProtKB-ARBA"/>
</dbReference>
<keyword evidence="3" id="KW-0677">Repeat</keyword>
<feature type="domain" description="C2H2-type" evidence="9">
    <location>
        <begin position="147"/>
        <end position="174"/>
    </location>
</feature>
<dbReference type="PANTHER" id="PTHR16515">
    <property type="entry name" value="PR DOMAIN ZINC FINGER PROTEIN"/>
    <property type="match status" value="1"/>
</dbReference>
<evidence type="ECO:0000313" key="11">
    <source>
        <dbReference type="Proteomes" id="UP001153714"/>
    </source>
</evidence>
<dbReference type="PROSITE" id="PS00028">
    <property type="entry name" value="ZINC_FINGER_C2H2_1"/>
    <property type="match status" value="9"/>
</dbReference>
<dbReference type="FunFam" id="3.30.160.60:FF:000446">
    <property type="entry name" value="Zinc finger protein"/>
    <property type="match status" value="1"/>
</dbReference>
<feature type="domain" description="C2H2-type" evidence="9">
    <location>
        <begin position="290"/>
        <end position="317"/>
    </location>
</feature>
<evidence type="ECO:0000313" key="10">
    <source>
        <dbReference type="EMBL" id="CAG9789587.1"/>
    </source>
</evidence>
<evidence type="ECO:0000256" key="3">
    <source>
        <dbReference type="ARBA" id="ARBA00022737"/>
    </source>
</evidence>
<dbReference type="EMBL" id="OU893351">
    <property type="protein sequence ID" value="CAG9789587.1"/>
    <property type="molecule type" value="Genomic_DNA"/>
</dbReference>
<evidence type="ECO:0000256" key="7">
    <source>
        <dbReference type="ARBA" id="ARBA00023242"/>
    </source>
</evidence>
<organism evidence="10 11">
    <name type="scientific">Diatraea saccharalis</name>
    <name type="common">sugarcane borer</name>
    <dbReference type="NCBI Taxonomy" id="40085"/>
    <lineage>
        <taxon>Eukaryota</taxon>
        <taxon>Metazoa</taxon>
        <taxon>Ecdysozoa</taxon>
        <taxon>Arthropoda</taxon>
        <taxon>Hexapoda</taxon>
        <taxon>Insecta</taxon>
        <taxon>Pterygota</taxon>
        <taxon>Neoptera</taxon>
        <taxon>Endopterygota</taxon>
        <taxon>Lepidoptera</taxon>
        <taxon>Glossata</taxon>
        <taxon>Ditrysia</taxon>
        <taxon>Pyraloidea</taxon>
        <taxon>Crambidae</taxon>
        <taxon>Crambinae</taxon>
        <taxon>Diatraea</taxon>
    </lineage>
</organism>
<evidence type="ECO:0000256" key="8">
    <source>
        <dbReference type="PROSITE-ProRule" id="PRU00042"/>
    </source>
</evidence>
<sequence length="352" mass="41372">MLERRNAVAFIHYTTVRPFIFMGSTFKCFYCMDYYSELKSLLTHTMTHKLDTKEEILEKHVPKGKRTLQVDISELNCKLCGQKYPTLEPIRTHLEKEHGKVFYPAGNGMTEYNMEVKNDMMCCHVCGKEYHTFQLLNAHMNSHIVKVVCESCGAGFLNQHMLMKHKESHLTKRFICKHCDKVYYKKSQLKYHTEIVHKGKERVKPKTCPHCTLTFKEYYSKMVHLREVHGVTKTFQCHLCKSSFVTRRALTEHSNRYHTEKYKCDVCSKCFAIESRLKQHMRGHTGERNFVCPVCKNAYMHKMTLSKHMRTHGTEFKLVCSECGVGFHGKNEYSRHMKQWHGSFKGTDNIVK</sequence>
<dbReference type="InterPro" id="IPR013087">
    <property type="entry name" value="Znf_C2H2_type"/>
</dbReference>
<reference evidence="10" key="2">
    <citation type="submission" date="2022-10" db="EMBL/GenBank/DDBJ databases">
        <authorList>
            <consortium name="ENA_rothamsted_submissions"/>
            <consortium name="culmorum"/>
            <person name="King R."/>
        </authorList>
    </citation>
    <scope>NUCLEOTIDE SEQUENCE</scope>
</reference>
<keyword evidence="5" id="KW-0862">Zinc</keyword>
<evidence type="ECO:0000256" key="2">
    <source>
        <dbReference type="ARBA" id="ARBA00022723"/>
    </source>
</evidence>
<gene>
    <name evidence="10" type="ORF">DIATSA_LOCUS7306</name>
</gene>
<dbReference type="GO" id="GO:0008270">
    <property type="term" value="F:zinc ion binding"/>
    <property type="evidence" value="ECO:0007669"/>
    <property type="project" value="UniProtKB-KW"/>
</dbReference>
<evidence type="ECO:0000259" key="9">
    <source>
        <dbReference type="PROSITE" id="PS50157"/>
    </source>
</evidence>
<evidence type="ECO:0000256" key="5">
    <source>
        <dbReference type="ARBA" id="ARBA00022833"/>
    </source>
</evidence>
<feature type="domain" description="C2H2-type" evidence="9">
    <location>
        <begin position="318"/>
        <end position="346"/>
    </location>
</feature>
<dbReference type="FunFam" id="3.30.160.60:FF:001465">
    <property type="entry name" value="Zinc finger protein 560"/>
    <property type="match status" value="1"/>
</dbReference>
<dbReference type="InterPro" id="IPR050331">
    <property type="entry name" value="Zinc_finger"/>
</dbReference>
<dbReference type="Gene3D" id="3.30.160.60">
    <property type="entry name" value="Classic Zinc Finger"/>
    <property type="match status" value="5"/>
</dbReference>
<proteinExistence type="predicted"/>
<protein>
    <recommendedName>
        <fullName evidence="9">C2H2-type domain-containing protein</fullName>
    </recommendedName>
</protein>
<dbReference type="GO" id="GO:0003677">
    <property type="term" value="F:DNA binding"/>
    <property type="evidence" value="ECO:0007669"/>
    <property type="project" value="UniProtKB-KW"/>
</dbReference>
<dbReference type="InterPro" id="IPR036236">
    <property type="entry name" value="Znf_C2H2_sf"/>
</dbReference>
<feature type="domain" description="C2H2-type" evidence="9">
    <location>
        <begin position="174"/>
        <end position="202"/>
    </location>
</feature>
<dbReference type="PANTHER" id="PTHR16515:SF66">
    <property type="entry name" value="C2H2-TYPE DOMAIN-CONTAINING PROTEIN"/>
    <property type="match status" value="1"/>
</dbReference>
<accession>A0A9N9R4W1</accession>
<evidence type="ECO:0000256" key="1">
    <source>
        <dbReference type="ARBA" id="ARBA00004123"/>
    </source>
</evidence>
<dbReference type="Pfam" id="PF00096">
    <property type="entry name" value="zf-C2H2"/>
    <property type="match status" value="3"/>
</dbReference>
<feature type="domain" description="C2H2-type" evidence="9">
    <location>
        <begin position="262"/>
        <end position="289"/>
    </location>
</feature>
<dbReference type="AlphaFoldDB" id="A0A9N9R4W1"/>
<comment type="subcellular location">
    <subcellularLocation>
        <location evidence="1">Nucleus</location>
    </subcellularLocation>
</comment>
<evidence type="ECO:0000256" key="6">
    <source>
        <dbReference type="ARBA" id="ARBA00023125"/>
    </source>
</evidence>